<dbReference type="CDD" id="cd05466">
    <property type="entry name" value="PBP2_LTTR_substrate"/>
    <property type="match status" value="1"/>
</dbReference>
<evidence type="ECO:0000259" key="5">
    <source>
        <dbReference type="PROSITE" id="PS50931"/>
    </source>
</evidence>
<accession>A0AB73TKV3</accession>
<comment type="caution">
    <text evidence="6">The sequence shown here is derived from an EMBL/GenBank/DDBJ whole genome shotgun (WGS) entry which is preliminary data.</text>
</comment>
<protein>
    <submittedName>
        <fullName evidence="6">LysR family transcriptional regulator</fullName>
    </submittedName>
</protein>
<proteinExistence type="inferred from homology"/>
<dbReference type="Gene3D" id="3.40.190.290">
    <property type="match status" value="1"/>
</dbReference>
<dbReference type="InterPro" id="IPR050950">
    <property type="entry name" value="HTH-type_LysR_regulators"/>
</dbReference>
<dbReference type="GO" id="GO:0003700">
    <property type="term" value="F:DNA-binding transcription factor activity"/>
    <property type="evidence" value="ECO:0007669"/>
    <property type="project" value="InterPro"/>
</dbReference>
<name>A0AB73TKV3_ENTFC</name>
<keyword evidence="4" id="KW-0804">Transcription</keyword>
<dbReference type="InterPro" id="IPR000847">
    <property type="entry name" value="LysR_HTH_N"/>
</dbReference>
<evidence type="ECO:0000313" key="7">
    <source>
        <dbReference type="Proteomes" id="UP000249070"/>
    </source>
</evidence>
<dbReference type="PANTHER" id="PTHR30419:SF28">
    <property type="entry name" value="HTH-TYPE TRANSCRIPTIONAL REGULATOR BSDA"/>
    <property type="match status" value="1"/>
</dbReference>
<dbReference type="PANTHER" id="PTHR30419">
    <property type="entry name" value="HTH-TYPE TRANSCRIPTIONAL REGULATOR YBHD"/>
    <property type="match status" value="1"/>
</dbReference>
<comment type="similarity">
    <text evidence="1">Belongs to the LysR transcriptional regulatory family.</text>
</comment>
<dbReference type="PRINTS" id="PR00039">
    <property type="entry name" value="HTHLYSR"/>
</dbReference>
<evidence type="ECO:0000256" key="2">
    <source>
        <dbReference type="ARBA" id="ARBA00023015"/>
    </source>
</evidence>
<dbReference type="InterPro" id="IPR005119">
    <property type="entry name" value="LysR_subst-bd"/>
</dbReference>
<sequence>MDMNIQKYIAFLKTVELKSFTKAAEALNYSQSGISRMINDLEDEWGVTLLERNRTGLRLTSDGINIYPYVKNLFDEYESMQRKLEELNGIKFGVIRIGTFSSVATHWLPQLILNFQNKYPNIKFELLLGDYDEIEHWILTGRVDFGFLRLPTLPKLSTQFIHQDDFKVIVPKNHFLEKKDSVSLNDLSGLPFILLDKNGNSNITTLFETMDFSPDINFTTWDDYAIMAMVEKGLGVSILPELILQRVQYDLTILDLDVPLYRKIGIAYKEEKNLSLASKKFLDLLFFE</sequence>
<keyword evidence="3" id="KW-0238">DNA-binding</keyword>
<dbReference type="GO" id="GO:0005829">
    <property type="term" value="C:cytosol"/>
    <property type="evidence" value="ECO:0007669"/>
    <property type="project" value="TreeGrafter"/>
</dbReference>
<dbReference type="GO" id="GO:0003677">
    <property type="term" value="F:DNA binding"/>
    <property type="evidence" value="ECO:0007669"/>
    <property type="project" value="UniProtKB-KW"/>
</dbReference>
<dbReference type="SUPFAM" id="SSF53850">
    <property type="entry name" value="Periplasmic binding protein-like II"/>
    <property type="match status" value="1"/>
</dbReference>
<evidence type="ECO:0000313" key="6">
    <source>
        <dbReference type="EMBL" id="PZM51563.1"/>
    </source>
</evidence>
<dbReference type="EMBL" id="QHGU01000240">
    <property type="protein sequence ID" value="PZM51563.1"/>
    <property type="molecule type" value="Genomic_DNA"/>
</dbReference>
<evidence type="ECO:0000256" key="3">
    <source>
        <dbReference type="ARBA" id="ARBA00023125"/>
    </source>
</evidence>
<feature type="domain" description="HTH lysR-type" evidence="5">
    <location>
        <begin position="3"/>
        <end position="60"/>
    </location>
</feature>
<gene>
    <name evidence="6" type="ORF">DKP91_16560</name>
</gene>
<organism evidence="6 7">
    <name type="scientific">Enterococcus faecium</name>
    <name type="common">Streptococcus faecium</name>
    <dbReference type="NCBI Taxonomy" id="1352"/>
    <lineage>
        <taxon>Bacteria</taxon>
        <taxon>Bacillati</taxon>
        <taxon>Bacillota</taxon>
        <taxon>Bacilli</taxon>
        <taxon>Lactobacillales</taxon>
        <taxon>Enterococcaceae</taxon>
        <taxon>Enterococcus</taxon>
    </lineage>
</organism>
<dbReference type="Gene3D" id="1.10.10.10">
    <property type="entry name" value="Winged helix-like DNA-binding domain superfamily/Winged helix DNA-binding domain"/>
    <property type="match status" value="1"/>
</dbReference>
<dbReference type="PROSITE" id="PS50931">
    <property type="entry name" value="HTH_LYSR"/>
    <property type="match status" value="1"/>
</dbReference>
<dbReference type="Proteomes" id="UP000249070">
    <property type="component" value="Unassembled WGS sequence"/>
</dbReference>
<dbReference type="InterPro" id="IPR036388">
    <property type="entry name" value="WH-like_DNA-bd_sf"/>
</dbReference>
<dbReference type="Pfam" id="PF03466">
    <property type="entry name" value="LysR_substrate"/>
    <property type="match status" value="1"/>
</dbReference>
<dbReference type="FunFam" id="1.10.10.10:FF:000001">
    <property type="entry name" value="LysR family transcriptional regulator"/>
    <property type="match status" value="1"/>
</dbReference>
<dbReference type="RefSeq" id="WP_002314371.1">
    <property type="nucleotide sequence ID" value="NZ_CAKMBT010000026.1"/>
</dbReference>
<reference evidence="6 7" key="1">
    <citation type="submission" date="2018-05" db="EMBL/GenBank/DDBJ databases">
        <title>Vancomycin-resistant Enterococcus faecium strain from Chelyabinsk, Russia.</title>
        <authorList>
            <person name="Gostev V."/>
            <person name="Goncharov A."/>
            <person name="Kolodzhieva V."/>
            <person name="Suvorov A."/>
            <person name="Sidorenko S."/>
            <person name="Zueva L."/>
        </authorList>
    </citation>
    <scope>NUCLEOTIDE SEQUENCE [LARGE SCALE GENOMIC DNA]</scope>
    <source>
        <strain evidence="6 7">20</strain>
    </source>
</reference>
<evidence type="ECO:0000256" key="1">
    <source>
        <dbReference type="ARBA" id="ARBA00009437"/>
    </source>
</evidence>
<dbReference type="Pfam" id="PF00126">
    <property type="entry name" value="HTH_1"/>
    <property type="match status" value="1"/>
</dbReference>
<dbReference type="SUPFAM" id="SSF46785">
    <property type="entry name" value="Winged helix' DNA-binding domain"/>
    <property type="match status" value="1"/>
</dbReference>
<dbReference type="InterPro" id="IPR036390">
    <property type="entry name" value="WH_DNA-bd_sf"/>
</dbReference>
<keyword evidence="2" id="KW-0805">Transcription regulation</keyword>
<dbReference type="AlphaFoldDB" id="A0AB73TKV3"/>
<evidence type="ECO:0000256" key="4">
    <source>
        <dbReference type="ARBA" id="ARBA00023163"/>
    </source>
</evidence>